<reference evidence="2 3" key="1">
    <citation type="submission" date="2015-04" db="EMBL/GenBank/DDBJ databases">
        <title>Lasius niger genome sequencing.</title>
        <authorList>
            <person name="Konorov E.A."/>
            <person name="Nikitin M.A."/>
            <person name="Kirill M.V."/>
            <person name="Chang P."/>
        </authorList>
    </citation>
    <scope>NUCLEOTIDE SEQUENCE [LARGE SCALE GENOMIC DNA]</scope>
    <source>
        <tissue evidence="2">Whole</tissue>
    </source>
</reference>
<dbReference type="OrthoDB" id="7555249at2759"/>
<dbReference type="EMBL" id="LBMM01016655">
    <property type="protein sequence ID" value="KMQ84348.1"/>
    <property type="molecule type" value="Genomic_DNA"/>
</dbReference>
<evidence type="ECO:0000256" key="1">
    <source>
        <dbReference type="SAM" id="MobiDB-lite"/>
    </source>
</evidence>
<accession>A0A0J7K1L7</accession>
<protein>
    <submittedName>
        <fullName evidence="2">Uncharacterized protein</fullName>
    </submittedName>
</protein>
<gene>
    <name evidence="2" type="ORF">RF55_17915</name>
</gene>
<dbReference type="PaxDb" id="67767-A0A0J7K1L7"/>
<keyword evidence="3" id="KW-1185">Reference proteome</keyword>
<proteinExistence type="predicted"/>
<name>A0A0J7K1L7_LASNI</name>
<dbReference type="Proteomes" id="UP000036403">
    <property type="component" value="Unassembled WGS sequence"/>
</dbReference>
<organism evidence="2 3">
    <name type="scientific">Lasius niger</name>
    <name type="common">Black garden ant</name>
    <dbReference type="NCBI Taxonomy" id="67767"/>
    <lineage>
        <taxon>Eukaryota</taxon>
        <taxon>Metazoa</taxon>
        <taxon>Ecdysozoa</taxon>
        <taxon>Arthropoda</taxon>
        <taxon>Hexapoda</taxon>
        <taxon>Insecta</taxon>
        <taxon>Pterygota</taxon>
        <taxon>Neoptera</taxon>
        <taxon>Endopterygota</taxon>
        <taxon>Hymenoptera</taxon>
        <taxon>Apocrita</taxon>
        <taxon>Aculeata</taxon>
        <taxon>Formicoidea</taxon>
        <taxon>Formicidae</taxon>
        <taxon>Formicinae</taxon>
        <taxon>Lasius</taxon>
        <taxon>Lasius</taxon>
    </lineage>
</organism>
<comment type="caution">
    <text evidence="2">The sequence shown here is derived from an EMBL/GenBank/DDBJ whole genome shotgun (WGS) entry which is preliminary data.</text>
</comment>
<evidence type="ECO:0000313" key="2">
    <source>
        <dbReference type="EMBL" id="KMQ84348.1"/>
    </source>
</evidence>
<sequence length="109" mass="13258">MTEEERGMVVVTLGSIEQKRQVMGNKKELRGREERIDDDLTWKERKVRWKLREIARKEKGEGRRVRMGNGRLQIDGKWWKWNEEEEVLKSERGEVKGERLGHRRERQEE</sequence>
<feature type="region of interest" description="Disordered" evidence="1">
    <location>
        <begin position="89"/>
        <end position="109"/>
    </location>
</feature>
<evidence type="ECO:0000313" key="3">
    <source>
        <dbReference type="Proteomes" id="UP000036403"/>
    </source>
</evidence>
<dbReference type="AlphaFoldDB" id="A0A0J7K1L7"/>